<feature type="compositionally biased region" description="Low complexity" evidence="3">
    <location>
        <begin position="1"/>
        <end position="17"/>
    </location>
</feature>
<feature type="region of interest" description="Disordered" evidence="3">
    <location>
        <begin position="1"/>
        <end position="32"/>
    </location>
</feature>
<reference evidence="5" key="1">
    <citation type="submission" date="2025-08" db="UniProtKB">
        <authorList>
            <consortium name="Ensembl"/>
        </authorList>
    </citation>
    <scope>IDENTIFICATION</scope>
</reference>
<evidence type="ECO:0000313" key="5">
    <source>
        <dbReference type="Ensembl" id="ENSPMEP00000018336.1"/>
    </source>
</evidence>
<reference evidence="5" key="2">
    <citation type="submission" date="2025-09" db="UniProtKB">
        <authorList>
            <consortium name="Ensembl"/>
        </authorList>
    </citation>
    <scope>IDENTIFICATION</scope>
</reference>
<dbReference type="Ensembl" id="ENSPMET00000027415.1">
    <property type="protein sequence ID" value="ENSPMEP00000018336.1"/>
    <property type="gene ID" value="ENSPMEG00000021256.1"/>
</dbReference>
<evidence type="ECO:0000256" key="2">
    <source>
        <dbReference type="ARBA" id="ARBA00023242"/>
    </source>
</evidence>
<protein>
    <recommendedName>
        <fullName evidence="4">DUF4097 domain-containing protein</fullName>
    </recommendedName>
</protein>
<dbReference type="GO" id="GO:0005634">
    <property type="term" value="C:nucleus"/>
    <property type="evidence" value="ECO:0007669"/>
    <property type="project" value="UniProtKB-SubCell"/>
</dbReference>
<evidence type="ECO:0000259" key="4">
    <source>
        <dbReference type="Pfam" id="PF13349"/>
    </source>
</evidence>
<feature type="domain" description="DUF4097" evidence="4">
    <location>
        <begin position="373"/>
        <end position="516"/>
    </location>
</feature>
<proteinExistence type="predicted"/>
<dbReference type="Pfam" id="PF13349">
    <property type="entry name" value="DUF4097"/>
    <property type="match status" value="1"/>
</dbReference>
<evidence type="ECO:0000313" key="6">
    <source>
        <dbReference type="Proteomes" id="UP000261480"/>
    </source>
</evidence>
<sequence length="1135" mass="121100">MSGESKSASLSGSLALDGSREGLSIKGNGDNSIAAKSDIKAEEDIVGATINLSNLDESDVRTILETLKPYEHNMKVLTKKDLSAGVGLDSFGLGLKNSTEGLLKSDLSLDSSADLPTISFNGLSGGLNAEHGVDGKITGPTINGDLTKLSLNKPSADAGAAVTMPSIGLPGSDIKADIDGWVKTPDVSVSAPQVKMPNASLKVDKPDLKSGEYQAPNIKLPKLKLPKPEMDVSGDMDLPSVSGKVDAPNLNLSTPKSSFSGGLNALHGVDGKITGPTINGDLPKLSLNKPSADADAAVTMPSIGLPGSEIKADIDGSLKTPDVSVSAPQVKIPNASLKVDKPNLKSGEYQAPKFKMPNFKLPKTEPPKTEMDVSGDVDLPSVSGKVDAPNLNLSTPKSHFNKPNFEFNEPKVNLNDPNLKLEAPNADIEAPSGKIKWPHFKLKSAKVKGPDTDLDAEMSVPDANVPTAKVDGDLDVDIDFPKADIKGPEVDVDSPSGKINWPHLKWKKPKFHGSKDNLDIDANIDPPDVDLSLPKVKGGLDPPDVDMNLPKADIKGPDFDVESTSGKINWPHLKWKKPKFHGSKDNLDIDANIDPPDVDLSLPKVKGGLDPPDVDMNLPKADIKGPDFDVESTSGEINWPHLKWKKRKARGLTIDGDLNTPDVNLVSPKIEGDINVPKAELNLPKADLTAPDVDPPSGKVNWPHLKWKKSKVHGPKAEVDADWNAPDVNFSTPKIDGKINSPDVDLNLPKAEVDIEKPEMDIDSPSGKIKWLTFKKPKWAISKPKVNGPDVDLDADLSGPDLDLSAPKIDGKIHTPDLNLKAPKTQLQSQKLDLNAKMPNAELEAPDVTIKSPNLETNPPKLALEAPDGHIKTPDLELDSRLGDFKMPHFNVPALDLSSPNAGIEAPKVNLSNPTADASISVPAVELNGPKVEGPKVDINAPDVDANVEKSRLPHFKIPKFSFLGSKLKTGEINASASDDNYDDDNDDDGSDIETDIPIFRLHSLPKSTIDAFGDFSDPFGLSKRDNEEQDFVVRKGIRLPVSNTATAAGKIDVMQILKLSKEKPSSVLQTEDANLRLAAPSLDVSASREAEDSSLGTLKIEKPGSVEGSADENQRLSQGLANMLCLGSDDSDAV</sequence>
<feature type="region of interest" description="Disordered" evidence="3">
    <location>
        <begin position="974"/>
        <end position="993"/>
    </location>
</feature>
<keyword evidence="6" id="KW-1185">Reference proteome</keyword>
<evidence type="ECO:0000256" key="1">
    <source>
        <dbReference type="ARBA" id="ARBA00004123"/>
    </source>
</evidence>
<dbReference type="GO" id="GO:0005737">
    <property type="term" value="C:cytoplasm"/>
    <property type="evidence" value="ECO:0007669"/>
    <property type="project" value="TreeGrafter"/>
</dbReference>
<name>A0A3B3XTI0_9TELE</name>
<dbReference type="InterPro" id="IPR052082">
    <property type="entry name" value="Myelin_sheath_structural"/>
</dbReference>
<accession>A0A3B3XTI0</accession>
<organism evidence="5 6">
    <name type="scientific">Poecilia mexicana</name>
    <dbReference type="NCBI Taxonomy" id="48701"/>
    <lineage>
        <taxon>Eukaryota</taxon>
        <taxon>Metazoa</taxon>
        <taxon>Chordata</taxon>
        <taxon>Craniata</taxon>
        <taxon>Vertebrata</taxon>
        <taxon>Euteleostomi</taxon>
        <taxon>Actinopterygii</taxon>
        <taxon>Neopterygii</taxon>
        <taxon>Teleostei</taxon>
        <taxon>Neoteleostei</taxon>
        <taxon>Acanthomorphata</taxon>
        <taxon>Ovalentaria</taxon>
        <taxon>Atherinomorphae</taxon>
        <taxon>Cyprinodontiformes</taxon>
        <taxon>Poeciliidae</taxon>
        <taxon>Poeciliinae</taxon>
        <taxon>Poecilia</taxon>
    </lineage>
</organism>
<feature type="compositionally biased region" description="Acidic residues" evidence="3">
    <location>
        <begin position="980"/>
        <end position="993"/>
    </location>
</feature>
<feature type="region of interest" description="Disordered" evidence="3">
    <location>
        <begin position="1087"/>
        <end position="1114"/>
    </location>
</feature>
<dbReference type="Proteomes" id="UP000261480">
    <property type="component" value="Unplaced"/>
</dbReference>
<dbReference type="PANTHER" id="PTHR23348:SF16">
    <property type="entry name" value="LEUCINE RICH REPEAT FAMILY PROTEIN"/>
    <property type="match status" value="1"/>
</dbReference>
<dbReference type="InterPro" id="IPR025164">
    <property type="entry name" value="Toastrack_DUF4097"/>
</dbReference>
<comment type="subcellular location">
    <subcellularLocation>
        <location evidence="1">Nucleus</location>
    </subcellularLocation>
</comment>
<dbReference type="STRING" id="48701.ENSPMEP00000018336"/>
<dbReference type="AlphaFoldDB" id="A0A3B3XTI0"/>
<dbReference type="PANTHER" id="PTHR23348">
    <property type="entry name" value="PERIAXIN/AHNAK"/>
    <property type="match status" value="1"/>
</dbReference>
<keyword evidence="2" id="KW-0539">Nucleus</keyword>
<dbReference type="GO" id="GO:0043484">
    <property type="term" value="P:regulation of RNA splicing"/>
    <property type="evidence" value="ECO:0007669"/>
    <property type="project" value="TreeGrafter"/>
</dbReference>
<evidence type="ECO:0000256" key="3">
    <source>
        <dbReference type="SAM" id="MobiDB-lite"/>
    </source>
</evidence>